<feature type="active site" description="Proton donor/acceptor" evidence="6">
    <location>
        <position position="140"/>
    </location>
</feature>
<gene>
    <name evidence="8" type="ORF">GCM10009613_24420</name>
</gene>
<dbReference type="Gene3D" id="2.40.440.10">
    <property type="entry name" value="L,D-transpeptidase catalytic domain-like"/>
    <property type="match status" value="1"/>
</dbReference>
<comment type="caution">
    <text evidence="8">The sequence shown here is derived from an EMBL/GenBank/DDBJ whole genome shotgun (WGS) entry which is preliminary data.</text>
</comment>
<keyword evidence="4 6" id="KW-0573">Peptidoglycan synthesis</keyword>
<keyword evidence="5 6" id="KW-0961">Cell wall biogenesis/degradation</keyword>
<keyword evidence="9" id="KW-1185">Reference proteome</keyword>
<evidence type="ECO:0000313" key="9">
    <source>
        <dbReference type="Proteomes" id="UP001501414"/>
    </source>
</evidence>
<dbReference type="PANTHER" id="PTHR30582:SF33">
    <property type="entry name" value="EXPORTED PROTEIN"/>
    <property type="match status" value="1"/>
</dbReference>
<dbReference type="SUPFAM" id="SSF141523">
    <property type="entry name" value="L,D-transpeptidase catalytic domain-like"/>
    <property type="match status" value="1"/>
</dbReference>
<dbReference type="PANTHER" id="PTHR30582">
    <property type="entry name" value="L,D-TRANSPEPTIDASE"/>
    <property type="match status" value="1"/>
</dbReference>
<proteinExistence type="predicted"/>
<evidence type="ECO:0000259" key="7">
    <source>
        <dbReference type="PROSITE" id="PS52029"/>
    </source>
</evidence>
<keyword evidence="2" id="KW-0808">Transferase</keyword>
<evidence type="ECO:0000256" key="4">
    <source>
        <dbReference type="ARBA" id="ARBA00022984"/>
    </source>
</evidence>
<dbReference type="EMBL" id="BAAAJK010000007">
    <property type="protein sequence ID" value="GAA1387890.1"/>
    <property type="molecule type" value="Genomic_DNA"/>
</dbReference>
<evidence type="ECO:0000313" key="8">
    <source>
        <dbReference type="EMBL" id="GAA1387890.1"/>
    </source>
</evidence>
<feature type="domain" description="L,D-TPase catalytic" evidence="7">
    <location>
        <begin position="61"/>
        <end position="175"/>
    </location>
</feature>
<keyword evidence="3 6" id="KW-0133">Cell shape</keyword>
<evidence type="ECO:0000256" key="1">
    <source>
        <dbReference type="ARBA" id="ARBA00004752"/>
    </source>
</evidence>
<dbReference type="Pfam" id="PF03734">
    <property type="entry name" value="YkuD"/>
    <property type="match status" value="1"/>
</dbReference>
<protein>
    <recommendedName>
        <fullName evidence="7">L,D-TPase catalytic domain-containing protein</fullName>
    </recommendedName>
</protein>
<evidence type="ECO:0000256" key="6">
    <source>
        <dbReference type="PROSITE-ProRule" id="PRU01373"/>
    </source>
</evidence>
<organism evidence="8 9">
    <name type="scientific">Pseudonocardia kongjuensis</name>
    <dbReference type="NCBI Taxonomy" id="102227"/>
    <lineage>
        <taxon>Bacteria</taxon>
        <taxon>Bacillati</taxon>
        <taxon>Actinomycetota</taxon>
        <taxon>Actinomycetes</taxon>
        <taxon>Pseudonocardiales</taxon>
        <taxon>Pseudonocardiaceae</taxon>
        <taxon>Pseudonocardia</taxon>
    </lineage>
</organism>
<name>A0ABP4IHW6_9PSEU</name>
<dbReference type="Proteomes" id="UP001501414">
    <property type="component" value="Unassembled WGS sequence"/>
</dbReference>
<feature type="active site" description="Nucleophile" evidence="6">
    <location>
        <position position="151"/>
    </location>
</feature>
<dbReference type="InterPro" id="IPR050979">
    <property type="entry name" value="LD-transpeptidase"/>
</dbReference>
<evidence type="ECO:0000256" key="3">
    <source>
        <dbReference type="ARBA" id="ARBA00022960"/>
    </source>
</evidence>
<dbReference type="RefSeq" id="WP_344021593.1">
    <property type="nucleotide sequence ID" value="NZ_BAAAJK010000007.1"/>
</dbReference>
<comment type="pathway">
    <text evidence="1 6">Cell wall biogenesis; peptidoglycan biosynthesis.</text>
</comment>
<evidence type="ECO:0000256" key="5">
    <source>
        <dbReference type="ARBA" id="ARBA00023316"/>
    </source>
</evidence>
<dbReference type="InterPro" id="IPR005490">
    <property type="entry name" value="LD_TPept_cat_dom"/>
</dbReference>
<sequence length="188" mass="19426">MDTPTAATPDRQRTRRIAALALGITAVAGVALGGTAVAASPAALAAWSQPLVPGTPCSITASACVDLDTQRSWLITDGKVVRGPVPIASGGQGRETPVGHSLRVYRKEATHVSQEFLGADGRPAQMPWSVFFEDGGIAFHGGDPERASAGCIHLDDADARAYFEHLQIGDQVQVVSAAAEAAARSSAR</sequence>
<dbReference type="InterPro" id="IPR038063">
    <property type="entry name" value="Transpep_catalytic_dom"/>
</dbReference>
<accession>A0ABP4IHW6</accession>
<evidence type="ECO:0000256" key="2">
    <source>
        <dbReference type="ARBA" id="ARBA00022679"/>
    </source>
</evidence>
<reference evidence="9" key="1">
    <citation type="journal article" date="2019" name="Int. J. Syst. Evol. Microbiol.">
        <title>The Global Catalogue of Microorganisms (GCM) 10K type strain sequencing project: providing services to taxonomists for standard genome sequencing and annotation.</title>
        <authorList>
            <consortium name="The Broad Institute Genomics Platform"/>
            <consortium name="The Broad Institute Genome Sequencing Center for Infectious Disease"/>
            <person name="Wu L."/>
            <person name="Ma J."/>
        </authorList>
    </citation>
    <scope>NUCLEOTIDE SEQUENCE [LARGE SCALE GENOMIC DNA]</scope>
    <source>
        <strain evidence="9">JCM 11896</strain>
    </source>
</reference>
<dbReference type="PROSITE" id="PS52029">
    <property type="entry name" value="LD_TPASE"/>
    <property type="match status" value="1"/>
</dbReference>
<dbReference type="CDD" id="cd16913">
    <property type="entry name" value="YkuD_like"/>
    <property type="match status" value="1"/>
</dbReference>